<feature type="region of interest" description="Disordered" evidence="8">
    <location>
        <begin position="831"/>
        <end position="854"/>
    </location>
</feature>
<dbReference type="SUPFAM" id="SSF161111">
    <property type="entry name" value="Cation efflux protein transmembrane domain-like"/>
    <property type="match status" value="1"/>
</dbReference>
<feature type="compositionally biased region" description="Basic and acidic residues" evidence="8">
    <location>
        <begin position="634"/>
        <end position="656"/>
    </location>
</feature>
<evidence type="ECO:0000256" key="7">
    <source>
        <dbReference type="ARBA" id="ARBA00023136"/>
    </source>
</evidence>
<dbReference type="GO" id="GO:0005794">
    <property type="term" value="C:Golgi apparatus"/>
    <property type="evidence" value="ECO:0007669"/>
    <property type="project" value="TreeGrafter"/>
</dbReference>
<dbReference type="InterPro" id="IPR002524">
    <property type="entry name" value="Cation_efflux"/>
</dbReference>
<evidence type="ECO:0000256" key="5">
    <source>
        <dbReference type="ARBA" id="ARBA00022989"/>
    </source>
</evidence>
<dbReference type="PANTHER" id="PTHR45755">
    <property type="match status" value="1"/>
</dbReference>
<dbReference type="Gene3D" id="1.20.1510.10">
    <property type="entry name" value="Cation efflux protein transmembrane domain"/>
    <property type="match status" value="2"/>
</dbReference>
<keyword evidence="7 9" id="KW-0472">Membrane</keyword>
<feature type="transmembrane region" description="Helical" evidence="9">
    <location>
        <begin position="720"/>
        <end position="740"/>
    </location>
</feature>
<dbReference type="GO" id="GO:0005385">
    <property type="term" value="F:zinc ion transmembrane transporter activity"/>
    <property type="evidence" value="ECO:0007669"/>
    <property type="project" value="InterPro"/>
</dbReference>
<keyword evidence="4 9" id="KW-0812">Transmembrane</keyword>
<dbReference type="Proteomes" id="UP000322245">
    <property type="component" value="Unassembled WGS sequence"/>
</dbReference>
<comment type="similarity">
    <text evidence="2">Belongs to the cation diffusion facilitator (CDF) transporter (TC 2.A.4) family. SLC30A subfamily.</text>
</comment>
<evidence type="ECO:0000256" key="9">
    <source>
        <dbReference type="SAM" id="Phobius"/>
    </source>
</evidence>
<evidence type="ECO:0000256" key="3">
    <source>
        <dbReference type="ARBA" id="ARBA00022448"/>
    </source>
</evidence>
<keyword evidence="12" id="KW-1185">Reference proteome</keyword>
<feature type="transmembrane region" description="Helical" evidence="9">
    <location>
        <begin position="205"/>
        <end position="225"/>
    </location>
</feature>
<dbReference type="NCBIfam" id="TIGR01297">
    <property type="entry name" value="CDF"/>
    <property type="match status" value="1"/>
</dbReference>
<dbReference type="PANTHER" id="PTHR45755:SF4">
    <property type="entry name" value="ZINC TRANSPORTER 7"/>
    <property type="match status" value="1"/>
</dbReference>
<feature type="transmembrane region" description="Helical" evidence="9">
    <location>
        <begin position="460"/>
        <end position="479"/>
    </location>
</feature>
<feature type="transmembrane region" description="Helical" evidence="9">
    <location>
        <begin position="341"/>
        <end position="358"/>
    </location>
</feature>
<dbReference type="GO" id="GO:1904257">
    <property type="term" value="P:zinc ion import into Golgi lumen"/>
    <property type="evidence" value="ECO:0007669"/>
    <property type="project" value="TreeGrafter"/>
</dbReference>
<feature type="transmembrane region" description="Helical" evidence="9">
    <location>
        <begin position="752"/>
        <end position="770"/>
    </location>
</feature>
<comment type="subcellular location">
    <subcellularLocation>
        <location evidence="1">Membrane</location>
        <topology evidence="1">Multi-pass membrane protein</topology>
    </subcellularLocation>
</comment>
<gene>
    <name evidence="11" type="ORF">B9479_003103</name>
</gene>
<proteinExistence type="inferred from homology"/>
<protein>
    <recommendedName>
        <fullName evidence="10">Cation efflux protein transmembrane domain-containing protein</fullName>
    </recommendedName>
</protein>
<feature type="transmembrane region" description="Helical" evidence="9">
    <location>
        <begin position="429"/>
        <end position="448"/>
    </location>
</feature>
<evidence type="ECO:0000256" key="2">
    <source>
        <dbReference type="ARBA" id="ARBA00008873"/>
    </source>
</evidence>
<feature type="compositionally biased region" description="Basic and acidic residues" evidence="8">
    <location>
        <begin position="680"/>
        <end position="710"/>
    </location>
</feature>
<feature type="compositionally biased region" description="Basic and acidic residues" evidence="8">
    <location>
        <begin position="560"/>
        <end position="597"/>
    </location>
</feature>
<feature type="transmembrane region" description="Helical" evidence="9">
    <location>
        <begin position="302"/>
        <end position="320"/>
    </location>
</feature>
<dbReference type="InterPro" id="IPR045316">
    <property type="entry name" value="Msc2-like"/>
</dbReference>
<reference evidence="11 12" key="1">
    <citation type="submission" date="2017-05" db="EMBL/GenBank/DDBJ databases">
        <title>The Genome Sequence of Tsuchiyaea wingfieldii DSM 27421.</title>
        <authorList>
            <person name="Cuomo C."/>
            <person name="Passer A."/>
            <person name="Billmyre B."/>
            <person name="Heitman J."/>
        </authorList>
    </citation>
    <scope>NUCLEOTIDE SEQUENCE [LARGE SCALE GENOMIC DNA]</scope>
    <source>
        <strain evidence="11 12">DSM 27421</strain>
    </source>
</reference>
<accession>A0A5D3AXR8</accession>
<name>A0A5D3AXR8_9TREE</name>
<sequence>MNVYVLQKPEISERGSGSVMRVDERVQIDASEIQIHLDSELENLNKANAVSMQPATPTSTLRPTYAARIPSSRPPSPRRAAINARIPPNSFLRLFVGALAIAASRSWVLGHAQEGSGGAGWLVLTYWAFRVFDEARLIWSGPRRRGSTSLGQEHWQNMLAKSGTLSIQSLSFFVALERLGPFQIAIIGYTASLLGSAKPSNIRSAATLAPITIASIYVLVQVYLAHDHVPILITFVYALSTLVIEAGMLGSVRPVRYQDKDAQKIHVALRRTIASAGIAVAVTFGLFLTGTLPLPIPLSSTTSQLVGSLLAAFLVPYIPFSFSASSPSPSSIHLKSSRDKSIFLAILPLLQFFALHPMPTAIDVLALLPLAMISVWSVGAPKAQSEGTWSFPNQALSTARTKYSFLSILPPKWRPHFQTIMSSPTSSKIFYFLLLNLAYMGVQMVYGVFTNSLGLISDAIHMLFDCLGIAVGLWASVAATWKPDGRYTFGYTRVETLSGFANGCFLILISVFIMFEAIQRVYDPPEMETQQLLLVSGIGLAINLFGMWATGGHHHHGHSHGHDHGHAPSHSTHDHSHHSQDHSHDHSHAVKTEEHTHASSQVAAPPRLQKRKSSGVLSSGAVTPISSGRATPASHEEGHAHGGGHDHDHDHEESNGHQHHAHKHDDHTHTHTPPPKAHSHSHDCGHDHSHSHAHAHDDHDHSHNHDDHHDHAHSHNMRGVFLHVLADTLGSVGVIVSTILIRFTGWTGFDPIASLFIAALIMASVIPLVIDTGRVLCLDSGEVKEGEVRKALAELSNIDGLANYAAPRFWPRCEGEIVGSIHIQLAPAPSSFDPGRHGTPPNHSHSHSHAHGKNGDVIYSNADRVVARVEKVLKKRIRGLSELVVQVEGGSEKSFF</sequence>
<evidence type="ECO:0000256" key="8">
    <source>
        <dbReference type="SAM" id="MobiDB-lite"/>
    </source>
</evidence>
<keyword evidence="3" id="KW-0813">Transport</keyword>
<dbReference type="Pfam" id="PF01545">
    <property type="entry name" value="Cation_efflux"/>
    <property type="match status" value="2"/>
</dbReference>
<keyword evidence="6" id="KW-0406">Ion transport</keyword>
<dbReference type="InterPro" id="IPR058533">
    <property type="entry name" value="Cation_efflux_TM"/>
</dbReference>
<evidence type="ECO:0000313" key="11">
    <source>
        <dbReference type="EMBL" id="TYJ56257.1"/>
    </source>
</evidence>
<dbReference type="EMBL" id="NIDF01000027">
    <property type="protein sequence ID" value="TYJ56257.1"/>
    <property type="molecule type" value="Genomic_DNA"/>
</dbReference>
<dbReference type="InterPro" id="IPR027469">
    <property type="entry name" value="Cation_efflux_TMD_sf"/>
</dbReference>
<feature type="transmembrane region" description="Helical" evidence="9">
    <location>
        <begin position="231"/>
        <end position="252"/>
    </location>
</feature>
<dbReference type="GO" id="GO:0031410">
    <property type="term" value="C:cytoplasmic vesicle"/>
    <property type="evidence" value="ECO:0007669"/>
    <property type="project" value="TreeGrafter"/>
</dbReference>
<evidence type="ECO:0000256" key="1">
    <source>
        <dbReference type="ARBA" id="ARBA00004141"/>
    </source>
</evidence>
<evidence type="ECO:0000259" key="10">
    <source>
        <dbReference type="Pfam" id="PF01545"/>
    </source>
</evidence>
<feature type="domain" description="Cation efflux protein transmembrane" evidence="10">
    <location>
        <begin position="701"/>
        <end position="777"/>
    </location>
</feature>
<dbReference type="AlphaFoldDB" id="A0A5D3AXR8"/>
<evidence type="ECO:0000256" key="4">
    <source>
        <dbReference type="ARBA" id="ARBA00022692"/>
    </source>
</evidence>
<feature type="transmembrane region" description="Helical" evidence="9">
    <location>
        <begin position="500"/>
        <end position="518"/>
    </location>
</feature>
<comment type="caution">
    <text evidence="11">The sequence shown here is derived from an EMBL/GenBank/DDBJ whole genome shotgun (WGS) entry which is preliminary data.</text>
</comment>
<dbReference type="GO" id="GO:0016020">
    <property type="term" value="C:membrane"/>
    <property type="evidence" value="ECO:0007669"/>
    <property type="project" value="UniProtKB-SubCell"/>
</dbReference>
<organism evidence="11 12">
    <name type="scientific">Cryptococcus floricola</name>
    <dbReference type="NCBI Taxonomy" id="2591691"/>
    <lineage>
        <taxon>Eukaryota</taxon>
        <taxon>Fungi</taxon>
        <taxon>Dikarya</taxon>
        <taxon>Basidiomycota</taxon>
        <taxon>Agaricomycotina</taxon>
        <taxon>Tremellomycetes</taxon>
        <taxon>Tremellales</taxon>
        <taxon>Cryptococcaceae</taxon>
        <taxon>Cryptococcus</taxon>
    </lineage>
</organism>
<feature type="domain" description="Cation efflux protein transmembrane" evidence="10">
    <location>
        <begin position="429"/>
        <end position="559"/>
    </location>
</feature>
<evidence type="ECO:0000256" key="6">
    <source>
        <dbReference type="ARBA" id="ARBA00023065"/>
    </source>
</evidence>
<feature type="compositionally biased region" description="Polar residues" evidence="8">
    <location>
        <begin position="615"/>
        <end position="629"/>
    </location>
</feature>
<dbReference type="FunFam" id="1.20.1510.10:FF:000033">
    <property type="entry name" value="Unplaced genomic scaffold supercont1.9, whole genome shotgun sequence"/>
    <property type="match status" value="1"/>
</dbReference>
<keyword evidence="5 9" id="KW-1133">Transmembrane helix</keyword>
<feature type="transmembrane region" description="Helical" evidence="9">
    <location>
        <begin position="273"/>
        <end position="296"/>
    </location>
</feature>
<feature type="region of interest" description="Disordered" evidence="8">
    <location>
        <begin position="553"/>
        <end position="713"/>
    </location>
</feature>
<dbReference type="GO" id="GO:0006882">
    <property type="term" value="P:intracellular zinc ion homeostasis"/>
    <property type="evidence" value="ECO:0007669"/>
    <property type="project" value="InterPro"/>
</dbReference>
<evidence type="ECO:0000313" key="12">
    <source>
        <dbReference type="Proteomes" id="UP000322245"/>
    </source>
</evidence>